<dbReference type="AlphaFoldDB" id="A0A2M8EJW3"/>
<feature type="transmembrane region" description="Helical" evidence="6">
    <location>
        <begin position="141"/>
        <end position="167"/>
    </location>
</feature>
<keyword evidence="5 6" id="KW-0472">Membrane</keyword>
<feature type="transmembrane region" description="Helical" evidence="6">
    <location>
        <begin position="270"/>
        <end position="289"/>
    </location>
</feature>
<accession>A0A2M8EJW3</accession>
<feature type="domain" description="ComEC/Rec2-related protein" evidence="7">
    <location>
        <begin position="5"/>
        <end position="112"/>
    </location>
</feature>
<evidence type="ECO:0000256" key="5">
    <source>
        <dbReference type="ARBA" id="ARBA00023136"/>
    </source>
</evidence>
<feature type="transmembrane region" description="Helical" evidence="6">
    <location>
        <begin position="53"/>
        <end position="71"/>
    </location>
</feature>
<evidence type="ECO:0000256" key="3">
    <source>
        <dbReference type="ARBA" id="ARBA00022692"/>
    </source>
</evidence>
<evidence type="ECO:0000256" key="1">
    <source>
        <dbReference type="ARBA" id="ARBA00004651"/>
    </source>
</evidence>
<feature type="transmembrane region" description="Helical" evidence="6">
    <location>
        <begin position="179"/>
        <end position="198"/>
    </location>
</feature>
<dbReference type="Pfam" id="PF03772">
    <property type="entry name" value="Competence"/>
    <property type="match status" value="2"/>
</dbReference>
<keyword evidence="3 6" id="KW-0812">Transmembrane</keyword>
<feature type="transmembrane region" description="Helical" evidence="6">
    <location>
        <begin position="238"/>
        <end position="258"/>
    </location>
</feature>
<dbReference type="InterPro" id="IPR052159">
    <property type="entry name" value="Competence_DNA_uptake"/>
</dbReference>
<dbReference type="GO" id="GO:0005886">
    <property type="term" value="C:plasma membrane"/>
    <property type="evidence" value="ECO:0007669"/>
    <property type="project" value="UniProtKB-SubCell"/>
</dbReference>
<dbReference type="InterPro" id="IPR004477">
    <property type="entry name" value="ComEC_N"/>
</dbReference>
<feature type="transmembrane region" description="Helical" evidence="6">
    <location>
        <begin position="20"/>
        <end position="41"/>
    </location>
</feature>
<reference evidence="9" key="1">
    <citation type="submission" date="2017-09" db="EMBL/GenBank/DDBJ databases">
        <title>Depth-based differentiation of microbial function through sediment-hosted aquifers and enrichment of novel symbionts in the deep terrestrial subsurface.</title>
        <authorList>
            <person name="Probst A.J."/>
            <person name="Ladd B."/>
            <person name="Jarett J.K."/>
            <person name="Geller-Mcgrath D.E."/>
            <person name="Sieber C.M.K."/>
            <person name="Emerson J.B."/>
            <person name="Anantharaman K."/>
            <person name="Thomas B.C."/>
            <person name="Malmstrom R."/>
            <person name="Stieglmeier M."/>
            <person name="Klingl A."/>
            <person name="Woyke T."/>
            <person name="Ryan C.M."/>
            <person name="Banfield J.F."/>
        </authorList>
    </citation>
    <scope>NUCLEOTIDE SEQUENCE [LARGE SCALE GENOMIC DNA]</scope>
</reference>
<organism evidence="8 9">
    <name type="scientific">candidate division WWE3 bacterium CG_4_9_14_0_2_um_filter_48_10</name>
    <dbReference type="NCBI Taxonomy" id="1975078"/>
    <lineage>
        <taxon>Bacteria</taxon>
        <taxon>Katanobacteria</taxon>
    </lineage>
</organism>
<dbReference type="PANTHER" id="PTHR30619:SF7">
    <property type="entry name" value="BETA-LACTAMASE DOMAIN PROTEIN"/>
    <property type="match status" value="1"/>
</dbReference>
<feature type="domain" description="ComEC/Rec2-related protein" evidence="7">
    <location>
        <begin position="140"/>
        <end position="289"/>
    </location>
</feature>
<evidence type="ECO:0000259" key="7">
    <source>
        <dbReference type="Pfam" id="PF03772"/>
    </source>
</evidence>
<gene>
    <name evidence="8" type="ORF">CO059_00855</name>
</gene>
<comment type="caution">
    <text evidence="8">The sequence shown here is derived from an EMBL/GenBank/DDBJ whole genome shotgun (WGS) entry which is preliminary data.</text>
</comment>
<evidence type="ECO:0000256" key="6">
    <source>
        <dbReference type="SAM" id="Phobius"/>
    </source>
</evidence>
<evidence type="ECO:0000256" key="2">
    <source>
        <dbReference type="ARBA" id="ARBA00022475"/>
    </source>
</evidence>
<protein>
    <recommendedName>
        <fullName evidence="7">ComEC/Rec2-related protein domain-containing protein</fullName>
    </recommendedName>
</protein>
<feature type="transmembrane region" description="Helical" evidence="6">
    <location>
        <begin position="77"/>
        <end position="95"/>
    </location>
</feature>
<dbReference type="EMBL" id="PFSK01000012">
    <property type="protein sequence ID" value="PJC23036.1"/>
    <property type="molecule type" value="Genomic_DNA"/>
</dbReference>
<proteinExistence type="predicted"/>
<feature type="transmembrane region" description="Helical" evidence="6">
    <location>
        <begin position="102"/>
        <end position="121"/>
    </location>
</feature>
<comment type="subcellular location">
    <subcellularLocation>
        <location evidence="1">Cell membrane</location>
        <topology evidence="1">Multi-pass membrane protein</topology>
    </subcellularLocation>
</comment>
<name>A0A2M8EJW3_UNCKA</name>
<keyword evidence="2" id="KW-1003">Cell membrane</keyword>
<evidence type="ECO:0000313" key="9">
    <source>
        <dbReference type="Proteomes" id="UP000228781"/>
    </source>
</evidence>
<keyword evidence="4 6" id="KW-1133">Transmembrane helix</keyword>
<dbReference type="Proteomes" id="UP000228781">
    <property type="component" value="Unassembled WGS sequence"/>
</dbReference>
<evidence type="ECO:0000313" key="8">
    <source>
        <dbReference type="EMBL" id="PJC23036.1"/>
    </source>
</evidence>
<dbReference type="PANTHER" id="PTHR30619">
    <property type="entry name" value="DNA INTERNALIZATION/COMPETENCE PROTEIN COMEC/REC2"/>
    <property type="match status" value="1"/>
</dbReference>
<sequence>MLLGMVLGVKSGFPSDFYQALRVTGTLHVVVVSGYNITVLINALGRGLVFLPLKARFFVIVLGIFLFVSLVGPEAPVIRAAIMGTIALLATVLGRQRDALRAFLIAGMIMLIGNFLVEFFPMLNQDVLLSAAVKSAFGKSWLFDLSFQLSFLATLGLIILFPIVDRILPGRGAPLREDLATTLAAQIMVWPLIAYRFGQASLFSPLVNALVLWTVPIATVFGMVTTTLALFVSQIGYLIMLPVGLLLTYFTQVVRWFSSLNFGFFTASPFSVLALFFYYLVLGGGLWFLSQSFPRKQKTS</sequence>
<evidence type="ECO:0000256" key="4">
    <source>
        <dbReference type="ARBA" id="ARBA00022989"/>
    </source>
</evidence>
<feature type="transmembrane region" description="Helical" evidence="6">
    <location>
        <begin position="210"/>
        <end position="231"/>
    </location>
</feature>